<dbReference type="Pfam" id="PF10592">
    <property type="entry name" value="AIPR"/>
    <property type="match status" value="1"/>
</dbReference>
<evidence type="ECO:0000259" key="1">
    <source>
        <dbReference type="Pfam" id="PF10592"/>
    </source>
</evidence>
<reference evidence="2 4" key="1">
    <citation type="submission" date="2009-08" db="EMBL/GenBank/DDBJ databases">
        <authorList>
            <person name="Weinstock G."/>
            <person name="Sodergren E."/>
            <person name="Clifton S."/>
            <person name="Fulton L."/>
            <person name="Fulton B."/>
            <person name="Courtney L."/>
            <person name="Fronick C."/>
            <person name="Harrison M."/>
            <person name="Strong C."/>
            <person name="Farmer C."/>
            <person name="Delahaunty K."/>
            <person name="Markovic C."/>
            <person name="Hall O."/>
            <person name="Minx P."/>
            <person name="Tomlinson C."/>
            <person name="Mitreva M."/>
            <person name="Nelson J."/>
            <person name="Hou S."/>
            <person name="Wollam A."/>
            <person name="Pepin K.H."/>
            <person name="Johnson M."/>
            <person name="Bhonagiri V."/>
            <person name="Nash W.E."/>
            <person name="Warren W."/>
            <person name="Chinwalla A."/>
            <person name="Mardis E.R."/>
            <person name="Wilson R.K."/>
        </authorList>
    </citation>
    <scope>NUCLEOTIDE SEQUENCE [LARGE SCALE GENOMIC DNA]</scope>
    <source>
        <strain evidence="2 4">L1-82</strain>
    </source>
</reference>
<dbReference type="Proteomes" id="UP000294398">
    <property type="component" value="Chromosome"/>
</dbReference>
<dbReference type="RefSeq" id="WP_006855145.1">
    <property type="nucleotide sequence ID" value="NZ_GG692713.1"/>
</dbReference>
<evidence type="ECO:0000313" key="2">
    <source>
        <dbReference type="EMBL" id="EEV03042.1"/>
    </source>
</evidence>
<sequence>MATNDTILIDGILDDIISSNGMDDTNENRGKAFEDFAISELLKNYDLTRDQIIDGLVDGSDDGGIDGLYFFVNGNYVADKSAILPRTNAHLEIYVLTCKHHDTYELNPLESLDSSLSELFDMTIKAESLKSKYKSDILAKRELLIHLYRKLSPALTKTNIYIRYISRGVSETVAYNIKCKGRKIEATCNKLFSITTSEMKFIGSKELLILYRTKRNGTVELKIKKGFQCGKDFVVLVGLTDYFNFITDSEQKLKRYFFEENVRDYLGNNRTNTDIMNSLESSEKIDFWNLNNGITILTSSATLYDDIIETDNIQIVNGLQTTNTIFNYFSNGGTDTTNRSVLVKIVVSTDPLVRKNIIQATNNQSVIPLYSLHATDKIQKDIEEILYKHDIYYERKDKYYQNLGIPTCDIVTPLYLAGGYTSLILKLPHRAVLLKSKFMNNPIQYNKVFNEQIPLSVWINIAIILKKVDSITPNYKGTIKASQDKYLRSVRPIVSLVVTAKVIGKLSFGTNDIIRLNPQLITKELIEDVTHNTIKFFNDNHLKSIRNLSSRQQTNLILKELATHYQLPDFISIEKRKDFIYDDYQIDEEFIETVKEMLPAQPWQVGIHKTIAAQLGCPNAKVSRTIETLIDTGIFKKQINGQIIES</sequence>
<feature type="domain" description="Abortive phage infection protein C-terminal" evidence="1">
    <location>
        <begin position="258"/>
        <end position="480"/>
    </location>
</feature>
<dbReference type="EMBL" id="LR027880">
    <property type="protein sequence ID" value="VCV20789.1"/>
    <property type="molecule type" value="Genomic_DNA"/>
</dbReference>
<dbReference type="InterPro" id="IPR018891">
    <property type="entry name" value="AIPR_C"/>
</dbReference>
<evidence type="ECO:0000313" key="4">
    <source>
        <dbReference type="Proteomes" id="UP000004828"/>
    </source>
</evidence>
<proteinExistence type="predicted"/>
<name>C7G556_9FIRM</name>
<dbReference type="GeneID" id="61431934"/>
<dbReference type="EMBL" id="ABYJ02000001">
    <property type="protein sequence ID" value="EEV03042.1"/>
    <property type="molecule type" value="Genomic_DNA"/>
</dbReference>
<organism evidence="2 4">
    <name type="scientific">Roseburia intestinalis L1-82</name>
    <dbReference type="NCBI Taxonomy" id="536231"/>
    <lineage>
        <taxon>Bacteria</taxon>
        <taxon>Bacillati</taxon>
        <taxon>Bacillota</taxon>
        <taxon>Clostridia</taxon>
        <taxon>Lachnospirales</taxon>
        <taxon>Lachnospiraceae</taxon>
        <taxon>Roseburia</taxon>
    </lineage>
</organism>
<keyword evidence="5" id="KW-1185">Reference proteome</keyword>
<evidence type="ECO:0000313" key="5">
    <source>
        <dbReference type="Proteomes" id="UP000294398"/>
    </source>
</evidence>
<evidence type="ECO:0000313" key="3">
    <source>
        <dbReference type="EMBL" id="VCV20789.1"/>
    </source>
</evidence>
<dbReference type="AlphaFoldDB" id="C7G556"/>
<accession>C7G556</accession>
<dbReference type="HOGENOM" id="CLU_026290_1_0_9"/>
<protein>
    <recommendedName>
        <fullName evidence="1">Abortive phage infection protein C-terminal domain-containing protein</fullName>
    </recommendedName>
</protein>
<reference evidence="3 5" key="2">
    <citation type="submission" date="2018-09" db="EMBL/GenBank/DDBJ databases">
        <authorList>
            <person name="Petit M.-A."/>
            <person name="Lossouarn J."/>
        </authorList>
    </citation>
    <scope>NUCLEOTIDE SEQUENCE [LARGE SCALE GENOMIC DNA]</scope>
    <source>
        <strain evidence="3 5">L1-82</strain>
    </source>
</reference>
<dbReference type="Proteomes" id="UP000004828">
    <property type="component" value="Unassembled WGS sequence"/>
</dbReference>
<gene>
    <name evidence="3" type="ORF">RIL182_00647</name>
    <name evidence="2" type="ORF">ROSINTL182_05013</name>
</gene>